<feature type="domain" description="Amidase" evidence="2">
    <location>
        <begin position="60"/>
        <end position="496"/>
    </location>
</feature>
<dbReference type="Pfam" id="PF01425">
    <property type="entry name" value="Amidase"/>
    <property type="match status" value="1"/>
</dbReference>
<dbReference type="NCBIfam" id="NF005300">
    <property type="entry name" value="PRK06828.1"/>
    <property type="match status" value="1"/>
</dbReference>
<feature type="chain" id="PRO_5046439544" evidence="1">
    <location>
        <begin position="20"/>
        <end position="516"/>
    </location>
</feature>
<evidence type="ECO:0000313" key="3">
    <source>
        <dbReference type="EMBL" id="MFC6386888.1"/>
    </source>
</evidence>
<feature type="signal peptide" evidence="1">
    <location>
        <begin position="1"/>
        <end position="19"/>
    </location>
</feature>
<organism evidence="3 4">
    <name type="scientific">Sporolactobacillus kofuensis</name>
    <dbReference type="NCBI Taxonomy" id="269672"/>
    <lineage>
        <taxon>Bacteria</taxon>
        <taxon>Bacillati</taxon>
        <taxon>Bacillota</taxon>
        <taxon>Bacilli</taxon>
        <taxon>Bacillales</taxon>
        <taxon>Sporolactobacillaceae</taxon>
        <taxon>Sporolactobacillus</taxon>
    </lineage>
</organism>
<dbReference type="EMBL" id="JBHSTQ010000009">
    <property type="protein sequence ID" value="MFC6386888.1"/>
    <property type="molecule type" value="Genomic_DNA"/>
</dbReference>
<keyword evidence="4" id="KW-1185">Reference proteome</keyword>
<evidence type="ECO:0000313" key="4">
    <source>
        <dbReference type="Proteomes" id="UP001596267"/>
    </source>
</evidence>
<reference evidence="4" key="1">
    <citation type="journal article" date="2019" name="Int. J. Syst. Evol. Microbiol.">
        <title>The Global Catalogue of Microorganisms (GCM) 10K type strain sequencing project: providing services to taxonomists for standard genome sequencing and annotation.</title>
        <authorList>
            <consortium name="The Broad Institute Genomics Platform"/>
            <consortium name="The Broad Institute Genome Sequencing Center for Infectious Disease"/>
            <person name="Wu L."/>
            <person name="Ma J."/>
        </authorList>
    </citation>
    <scope>NUCLEOTIDE SEQUENCE [LARGE SCALE GENOMIC DNA]</scope>
    <source>
        <strain evidence="4">CCUG 42001</strain>
    </source>
</reference>
<name>A0ABW1WE96_9BACL</name>
<dbReference type="PANTHER" id="PTHR42678:SF34">
    <property type="entry name" value="OS04G0183300 PROTEIN"/>
    <property type="match status" value="1"/>
</dbReference>
<dbReference type="SUPFAM" id="SSF75304">
    <property type="entry name" value="Amidase signature (AS) enzymes"/>
    <property type="match status" value="1"/>
</dbReference>
<keyword evidence="1" id="KW-0732">Signal</keyword>
<evidence type="ECO:0000259" key="2">
    <source>
        <dbReference type="Pfam" id="PF01425"/>
    </source>
</evidence>
<dbReference type="InterPro" id="IPR036928">
    <property type="entry name" value="AS_sf"/>
</dbReference>
<comment type="caution">
    <text evidence="3">The sequence shown here is derived from an EMBL/GenBank/DDBJ whole genome shotgun (WGS) entry which is preliminary data.</text>
</comment>
<dbReference type="InterPro" id="IPR023631">
    <property type="entry name" value="Amidase_dom"/>
</dbReference>
<evidence type="ECO:0000256" key="1">
    <source>
        <dbReference type="SAM" id="SignalP"/>
    </source>
</evidence>
<protein>
    <submittedName>
        <fullName evidence="3">Amidase family protein</fullName>
    </submittedName>
</protein>
<dbReference type="Proteomes" id="UP001596267">
    <property type="component" value="Unassembled WGS sequence"/>
</dbReference>
<proteinExistence type="predicted"/>
<dbReference type="Gene3D" id="3.90.1300.10">
    <property type="entry name" value="Amidase signature (AS) domain"/>
    <property type="match status" value="1"/>
</dbReference>
<dbReference type="PANTHER" id="PTHR42678">
    <property type="entry name" value="AMIDASE"/>
    <property type="match status" value="1"/>
</dbReference>
<accession>A0ABW1WE96</accession>
<dbReference type="RefSeq" id="WP_253054832.1">
    <property type="nucleotide sequence ID" value="NZ_JAMXWN010000009.1"/>
</dbReference>
<gene>
    <name evidence="3" type="ORF">ACFP7A_09765</name>
</gene>
<sequence length="516" mass="55719">MSKKRKFAFAAALTGAAAAALTAGMYIRQEAAKRKPFEIEEMTISGIQKALKLGQITSKDLVQMYLDRIEQFDKNGPKLNAVLELNPDALHEAESCDVRRSVTPDVGPLFGIPVIVKDNINTSGNMHTTAGSIALANHKSVEDAFVVKKLKQAGAIIIGKANLTEFANFMTEGMPNGYSSLGGQVLNPYGASFDVGGSSSGTAAAVAANLATVGIGTETSGSIICPAAYNSVVGIKPTVGVASRSGIVPIAHSQDTAGPIARTVQDAVILLNAMTGMDEDDEETIWSQGDVEKDYTIYLKRGELKNARLGIDRRYLDSVSDEKATIINQALDLMRDKGAVIVDPAIIPSTDTLEERESSVMIQEFSYDLNQYLEKLPNEVPVHSISELIDFNKEHPDKALKYGQTRLEKAEKLSGDLGNRQYLADRAEDLRLSRKEGIDAVMKSRKLDALIFADYQGSDIAAKAGYPSITIPAGYTRDGEPIGITFVGLAFSEPRLIALAYSFEQATQHRKKPELL</sequence>